<sequence>MVERLPFETVHEIFEHLIQNNHDNEYLSNYLYSCLLVSRSWCREMIKVLWSKPFNFLKKNSSKLIQVYLDSLSKEERLNLIAGGINISDTPSAMLFDYLSFLKDLNFELIYISSQCWVELNTNEDENDNMRFNNSDKVEQQTFKLAIGLCKAFLSRCGKLKKLDLSRTLKPTIPNEYLSIIKLPFAEEALSQLDEFKFIARNLDRDILPDILKCCNSVRSLNMYSIPFSTDTLMEEDVDQRMDSLCMFLSSQRKVKRLSLSVEFRNSSGSNKIAPIIPSIGQIDSLNWIKFSTINFKSVTADEIVEALSNVQTLLFEGCTLTLTDRRLHRAKFHRLNKIAFYRFKFSLDAMNVLIVGCEETLREMQMRGTISDKLPDDNKRVRLISMFTNCSKLEHLEFHSSLFSFGTSSEIMEELGDAIPPSLLKVYINCKCSPQELNTFLEKCRANLQYLVLGNDGVKTNINDEILVIVRKYATSKRSLKKLIMTGLEEQSIDLSRELEATKRMIKVDLTNQYTKSESIWE</sequence>
<dbReference type="Proteomes" id="UP000789702">
    <property type="component" value="Unassembled WGS sequence"/>
</dbReference>
<accession>A0ACA9KT26</accession>
<name>A0ACA9KT26_9GLOM</name>
<evidence type="ECO:0000313" key="1">
    <source>
        <dbReference type="EMBL" id="CAG8488608.1"/>
    </source>
</evidence>
<keyword evidence="2" id="KW-1185">Reference proteome</keyword>
<protein>
    <submittedName>
        <fullName evidence="1">678_t:CDS:1</fullName>
    </submittedName>
</protein>
<evidence type="ECO:0000313" key="2">
    <source>
        <dbReference type="Proteomes" id="UP000789702"/>
    </source>
</evidence>
<reference evidence="1" key="1">
    <citation type="submission" date="2021-06" db="EMBL/GenBank/DDBJ databases">
        <authorList>
            <person name="Kallberg Y."/>
            <person name="Tangrot J."/>
            <person name="Rosling A."/>
        </authorList>
    </citation>
    <scope>NUCLEOTIDE SEQUENCE</scope>
    <source>
        <strain evidence="1">IL203A</strain>
    </source>
</reference>
<dbReference type="EMBL" id="CAJVPU010001800">
    <property type="protein sequence ID" value="CAG8488608.1"/>
    <property type="molecule type" value="Genomic_DNA"/>
</dbReference>
<gene>
    <name evidence="1" type="ORF">DHETER_LOCUS2453</name>
</gene>
<comment type="caution">
    <text evidence="1">The sequence shown here is derived from an EMBL/GenBank/DDBJ whole genome shotgun (WGS) entry which is preliminary data.</text>
</comment>
<proteinExistence type="predicted"/>
<organism evidence="1 2">
    <name type="scientific">Dentiscutata heterogama</name>
    <dbReference type="NCBI Taxonomy" id="1316150"/>
    <lineage>
        <taxon>Eukaryota</taxon>
        <taxon>Fungi</taxon>
        <taxon>Fungi incertae sedis</taxon>
        <taxon>Mucoromycota</taxon>
        <taxon>Glomeromycotina</taxon>
        <taxon>Glomeromycetes</taxon>
        <taxon>Diversisporales</taxon>
        <taxon>Gigasporaceae</taxon>
        <taxon>Dentiscutata</taxon>
    </lineage>
</organism>